<name>A0A229SIK4_9PSEU</name>
<organism evidence="1 2">
    <name type="scientific">Amycolatopsis thailandensis</name>
    <dbReference type="NCBI Taxonomy" id="589330"/>
    <lineage>
        <taxon>Bacteria</taxon>
        <taxon>Bacillati</taxon>
        <taxon>Actinomycetota</taxon>
        <taxon>Actinomycetes</taxon>
        <taxon>Pseudonocardiales</taxon>
        <taxon>Pseudonocardiaceae</taxon>
        <taxon>Amycolatopsis</taxon>
    </lineage>
</organism>
<dbReference type="Proteomes" id="UP000215223">
    <property type="component" value="Unassembled WGS sequence"/>
</dbReference>
<dbReference type="SUPFAM" id="SSF53756">
    <property type="entry name" value="UDP-Glycosyltransferase/glycogen phosphorylase"/>
    <property type="match status" value="1"/>
</dbReference>
<reference evidence="1 2" key="1">
    <citation type="submission" date="2017-07" db="EMBL/GenBank/DDBJ databases">
        <title>Amycolatopsis thailandensis Genome sequencing and assembly.</title>
        <authorList>
            <person name="Kaur N."/>
            <person name="Mayilraj S."/>
        </authorList>
    </citation>
    <scope>NUCLEOTIDE SEQUENCE [LARGE SCALE GENOMIC DNA]</scope>
    <source>
        <strain evidence="1 2">JCM 16380</strain>
    </source>
</reference>
<proteinExistence type="predicted"/>
<dbReference type="EMBL" id="NMQT01000008">
    <property type="protein sequence ID" value="OXM58614.1"/>
    <property type="molecule type" value="Genomic_DNA"/>
</dbReference>
<accession>A0A229SIK4</accession>
<sequence>MSGSEWQRVPAGMGGSVWHTARIERQVLAVVHTVTSAGHLLDAVELLETDDRVQVVFTQAPDVFNNGVAEFLRRLGVVVLSWDQARHTPFDLVLAADSAGLHELSGPVVLVAHGVVCNKVSPEAVSGPNSRLVVGLGAPWLLWYGRLVPSVVALSHDVHLQTLAEQCPDALDAAAVTGDLCWDRLCASRSGRDGYRRALGIDDGRVVVAVTSTWGPQSLFGNCREMVFDALCQLPPEEYAVVVTLHPALWFGHGPRQVAAWLAKYRDQGVRVVQPGMGWRGLLTAADVLVGDHGSVTPYAAGLGVPVLRTPGAGERAPAGAAMELVAAAAPEFCADRPFAKQCRRATAALDVATSEAVARRISSRPGRAATLLRSAMYQQMGMNEPVTAPTAVAVGSPRLLETARG</sequence>
<protein>
    <recommendedName>
        <fullName evidence="3">UDP-N-acetylglucosamine 2-epimerase domain-containing protein</fullName>
    </recommendedName>
</protein>
<dbReference type="AlphaFoldDB" id="A0A229SIK4"/>
<evidence type="ECO:0000313" key="2">
    <source>
        <dbReference type="Proteomes" id="UP000215223"/>
    </source>
</evidence>
<gene>
    <name evidence="1" type="ORF">CFP71_01755</name>
</gene>
<keyword evidence="2" id="KW-1185">Reference proteome</keyword>
<evidence type="ECO:0008006" key="3">
    <source>
        <dbReference type="Google" id="ProtNLM"/>
    </source>
</evidence>
<comment type="caution">
    <text evidence="1">The sequence shown here is derived from an EMBL/GenBank/DDBJ whole genome shotgun (WGS) entry which is preliminary data.</text>
</comment>
<evidence type="ECO:0000313" key="1">
    <source>
        <dbReference type="EMBL" id="OXM58614.1"/>
    </source>
</evidence>